<dbReference type="Proteomes" id="UP000023541">
    <property type="component" value="Unassembled WGS sequence"/>
</dbReference>
<dbReference type="OrthoDB" id="9882447at2"/>
<evidence type="ECO:0000313" key="1">
    <source>
        <dbReference type="EMBL" id="EZH72175.1"/>
    </source>
</evidence>
<dbReference type="STRING" id="1317122.ATO12_24900"/>
<gene>
    <name evidence="1" type="ORF">ATO12_24900</name>
</gene>
<dbReference type="EMBL" id="AQRA01000009">
    <property type="protein sequence ID" value="EZH72175.1"/>
    <property type="molecule type" value="Genomic_DNA"/>
</dbReference>
<accession>A0A023BQ23</accession>
<organism evidence="1 2">
    <name type="scientific">Aquimarina atlantica</name>
    <dbReference type="NCBI Taxonomy" id="1317122"/>
    <lineage>
        <taxon>Bacteria</taxon>
        <taxon>Pseudomonadati</taxon>
        <taxon>Bacteroidota</taxon>
        <taxon>Flavobacteriia</taxon>
        <taxon>Flavobacteriales</taxon>
        <taxon>Flavobacteriaceae</taxon>
        <taxon>Aquimarina</taxon>
    </lineage>
</organism>
<dbReference type="eggNOG" id="ENOG502ZHD9">
    <property type="taxonomic scope" value="Bacteria"/>
</dbReference>
<dbReference type="AlphaFoldDB" id="A0A023BQ23"/>
<keyword evidence="2" id="KW-1185">Reference proteome</keyword>
<comment type="caution">
    <text evidence="1">The sequence shown here is derived from an EMBL/GenBank/DDBJ whole genome shotgun (WGS) entry which is preliminary data.</text>
</comment>
<name>A0A023BQ23_9FLAO</name>
<evidence type="ECO:0000313" key="2">
    <source>
        <dbReference type="Proteomes" id="UP000023541"/>
    </source>
</evidence>
<sequence length="176" mass="20398">MNLPKSFFNPGTYQLTTIARTYLKDFLQNQELSKLRNLVGYTPDPDEPYPITWPRPIGWRNYFYVRSGIEGLSGPPWPEPCINHSRRFNNNPIGYPVPGDINPWPWPFGPLVKDLINDRIYDLISKSPGKNDSYNLIDVIKKENIVEEVLSELNENLVVAQKEISIKLKTLKKNRK</sequence>
<protein>
    <submittedName>
        <fullName evidence="1">Uncharacterized protein</fullName>
    </submittedName>
</protein>
<proteinExistence type="predicted"/>
<reference evidence="1 2" key="1">
    <citation type="submission" date="2014-04" db="EMBL/GenBank/DDBJ databases">
        <title>Aquimarina sp. 22II-S11-z7 Genome Sequencing.</title>
        <authorList>
            <person name="Lai Q."/>
        </authorList>
    </citation>
    <scope>NUCLEOTIDE SEQUENCE [LARGE SCALE GENOMIC DNA]</scope>
    <source>
        <strain evidence="1 2">22II-S11-z7</strain>
    </source>
</reference>
<dbReference type="RefSeq" id="WP_034245739.1">
    <property type="nucleotide sequence ID" value="NZ_AQRA01000009.1"/>
</dbReference>